<dbReference type="GO" id="GO:0005730">
    <property type="term" value="C:nucleolus"/>
    <property type="evidence" value="ECO:0007669"/>
    <property type="project" value="TreeGrafter"/>
</dbReference>
<name>A0A4U1EC25_MONMO</name>
<evidence type="ECO:0000313" key="3">
    <source>
        <dbReference type="Proteomes" id="UP000308365"/>
    </source>
</evidence>
<evidence type="ECO:0000256" key="1">
    <source>
        <dbReference type="SAM" id="SignalP"/>
    </source>
</evidence>
<dbReference type="EMBL" id="RWIC01002560">
    <property type="protein sequence ID" value="TKC33632.1"/>
    <property type="molecule type" value="Genomic_DNA"/>
</dbReference>
<accession>A0A4U1EC25</accession>
<dbReference type="PANTHER" id="PTHR31164">
    <property type="entry name" value="RAD52 MOTIF-CONTAINING PROTEIN 1"/>
    <property type="match status" value="1"/>
</dbReference>
<evidence type="ECO:0000313" key="2">
    <source>
        <dbReference type="EMBL" id="TKC33632.1"/>
    </source>
</evidence>
<feature type="chain" id="PRO_5020182655" evidence="1">
    <location>
        <begin position="26"/>
        <end position="301"/>
    </location>
</feature>
<protein>
    <submittedName>
        <fullName evidence="2">Uncharacterized protein</fullName>
    </submittedName>
</protein>
<keyword evidence="1" id="KW-0732">Signal</keyword>
<reference evidence="3" key="1">
    <citation type="journal article" date="2019" name="IScience">
        <title>Narwhal Genome Reveals Long-Term Low Genetic Diversity despite Current Large Abundance Size.</title>
        <authorList>
            <person name="Westbury M.V."/>
            <person name="Petersen B."/>
            <person name="Garde E."/>
            <person name="Heide-Jorgensen M.P."/>
            <person name="Lorenzen E.D."/>
        </authorList>
    </citation>
    <scope>NUCLEOTIDE SEQUENCE [LARGE SCALE GENOMIC DNA]</scope>
</reference>
<dbReference type="SUPFAM" id="SSF54768">
    <property type="entry name" value="dsRNA-binding domain-like"/>
    <property type="match status" value="1"/>
</dbReference>
<feature type="non-terminal residue" evidence="2">
    <location>
        <position position="1"/>
    </location>
</feature>
<dbReference type="Proteomes" id="UP000308365">
    <property type="component" value="Unassembled WGS sequence"/>
</dbReference>
<dbReference type="PANTHER" id="PTHR31164:SF1">
    <property type="entry name" value="RAD52 MOTIF-CONTAINING PROTEIN 1"/>
    <property type="match status" value="1"/>
</dbReference>
<sequence length="301" mass="33964">TEKGTPEGAVLFRLFLEVCLLPVYSQPKACNTYCHSNPSVGHLSSPLYLFTTVKSSNWPTGPYPVLQSMCPKNSFLHWSVVALAYLFYLLKILPSRMACCLCQFKNIIETVKLRCDSECLTDVTRVFPNASVACPAFYAIIKFYSAMDAHRAQKACEQKQLFHTSPVKAHLGTRHKAVQHNTPALNSSRCQEWANYYFDFHGWSKKSGKTAVAYRPCEQVTDARIEEELQDLIQVCGNKSSRGTQPIMNCSPAPNPSYRNSGVITYSVVSYFSCQPCGQREQECLSDFSFQEEVFRLPELD</sequence>
<organism evidence="2 3">
    <name type="scientific">Monodon monoceros</name>
    <name type="common">Narwhal</name>
    <name type="synonym">Ceratodon monodon</name>
    <dbReference type="NCBI Taxonomy" id="40151"/>
    <lineage>
        <taxon>Eukaryota</taxon>
        <taxon>Metazoa</taxon>
        <taxon>Chordata</taxon>
        <taxon>Craniata</taxon>
        <taxon>Vertebrata</taxon>
        <taxon>Euteleostomi</taxon>
        <taxon>Mammalia</taxon>
        <taxon>Eutheria</taxon>
        <taxon>Laurasiatheria</taxon>
        <taxon>Artiodactyla</taxon>
        <taxon>Whippomorpha</taxon>
        <taxon>Cetacea</taxon>
        <taxon>Odontoceti</taxon>
        <taxon>Monodontidae</taxon>
        <taxon>Monodon</taxon>
    </lineage>
</organism>
<comment type="caution">
    <text evidence="2">The sequence shown here is derived from an EMBL/GenBank/DDBJ whole genome shotgun (WGS) entry which is preliminary data.</text>
</comment>
<dbReference type="AlphaFoldDB" id="A0A4U1EC25"/>
<gene>
    <name evidence="2" type="ORF">EI555_017215</name>
</gene>
<proteinExistence type="predicted"/>
<dbReference type="InterPro" id="IPR040224">
    <property type="entry name" value="RDM1"/>
</dbReference>
<feature type="signal peptide" evidence="1">
    <location>
        <begin position="1"/>
        <end position="25"/>
    </location>
</feature>